<proteinExistence type="predicted"/>
<dbReference type="SUPFAM" id="SSF53448">
    <property type="entry name" value="Nucleotide-diphospho-sugar transferases"/>
    <property type="match status" value="1"/>
</dbReference>
<dbReference type="InterPro" id="IPR029044">
    <property type="entry name" value="Nucleotide-diphossugar_trans"/>
</dbReference>
<dbReference type="PANTHER" id="PTHR48090">
    <property type="entry name" value="UNDECAPRENYL-PHOSPHATE 4-DEOXY-4-FORMAMIDO-L-ARABINOSE TRANSFERASE-RELATED"/>
    <property type="match status" value="1"/>
</dbReference>
<evidence type="ECO:0000313" key="2">
    <source>
        <dbReference type="EMBL" id="SUZ72661.1"/>
    </source>
</evidence>
<reference evidence="2" key="1">
    <citation type="submission" date="2018-05" db="EMBL/GenBank/DDBJ databases">
        <authorList>
            <person name="Lanie J.A."/>
            <person name="Ng W.-L."/>
            <person name="Kazmierczak K.M."/>
            <person name="Andrzejewski T.M."/>
            <person name="Davidsen T.M."/>
            <person name="Wayne K.J."/>
            <person name="Tettelin H."/>
            <person name="Glass J.I."/>
            <person name="Rusch D."/>
            <person name="Podicherti R."/>
            <person name="Tsui H.-C.T."/>
            <person name="Winkler M.E."/>
        </authorList>
    </citation>
    <scope>NUCLEOTIDE SEQUENCE</scope>
</reference>
<dbReference type="Pfam" id="PF00535">
    <property type="entry name" value="Glycos_transf_2"/>
    <property type="match status" value="1"/>
</dbReference>
<dbReference type="InterPro" id="IPR001173">
    <property type="entry name" value="Glyco_trans_2-like"/>
</dbReference>
<protein>
    <recommendedName>
        <fullName evidence="1">Glycosyltransferase 2-like domain-containing protein</fullName>
    </recommendedName>
</protein>
<dbReference type="AlphaFoldDB" id="A0A381Q042"/>
<dbReference type="PANTHER" id="PTHR48090:SF7">
    <property type="entry name" value="RFBJ PROTEIN"/>
    <property type="match status" value="1"/>
</dbReference>
<dbReference type="Gene3D" id="3.90.550.10">
    <property type="entry name" value="Spore Coat Polysaccharide Biosynthesis Protein SpsA, Chain A"/>
    <property type="match status" value="1"/>
</dbReference>
<feature type="domain" description="Glycosyltransferase 2-like" evidence="1">
    <location>
        <begin position="5"/>
        <end position="161"/>
    </location>
</feature>
<feature type="non-terminal residue" evidence="2">
    <location>
        <position position="1"/>
    </location>
</feature>
<dbReference type="EMBL" id="UINC01001154">
    <property type="protein sequence ID" value="SUZ72661.1"/>
    <property type="molecule type" value="Genomic_DNA"/>
</dbReference>
<accession>A0A381Q042</accession>
<sequence length="236" mass="25642">VRTAVIIPAYNEADALPGVLAALEAHVPDHDVVVIDDGSTDSTANAARAGGATCLRLPFNLGIGGALRLGFRYAVEQGYDRAYQFDADGQHDASQVSALLAGLQDADMVIGTRFGGDDGYRVGRSRGLAMGLLRRMVGQICGQRFTDTSSGFRAFRRPVLEFFATEYPVEYMESVEALVLAVRRGFVVREVPVVMHDRSGGRASTRNLRLAYHFVRLLIVLLAGDPGRGQRRRTQS</sequence>
<gene>
    <name evidence="2" type="ORF">METZ01_LOCUS25515</name>
</gene>
<dbReference type="InterPro" id="IPR050256">
    <property type="entry name" value="Glycosyltransferase_2"/>
</dbReference>
<name>A0A381Q042_9ZZZZ</name>
<organism evidence="2">
    <name type="scientific">marine metagenome</name>
    <dbReference type="NCBI Taxonomy" id="408172"/>
    <lineage>
        <taxon>unclassified sequences</taxon>
        <taxon>metagenomes</taxon>
        <taxon>ecological metagenomes</taxon>
    </lineage>
</organism>
<dbReference type="CDD" id="cd04179">
    <property type="entry name" value="DPM_DPG-synthase_like"/>
    <property type="match status" value="1"/>
</dbReference>
<evidence type="ECO:0000259" key="1">
    <source>
        <dbReference type="Pfam" id="PF00535"/>
    </source>
</evidence>